<feature type="compositionally biased region" description="Polar residues" evidence="1">
    <location>
        <begin position="165"/>
        <end position="178"/>
    </location>
</feature>
<evidence type="ECO:0000313" key="5">
    <source>
        <dbReference type="Proteomes" id="UP000472263"/>
    </source>
</evidence>
<reference evidence="4" key="3">
    <citation type="submission" date="2025-09" db="UniProtKB">
        <authorList>
            <consortium name="Ensembl"/>
        </authorList>
    </citation>
    <scope>IDENTIFICATION</scope>
</reference>
<dbReference type="Ensembl" id="ENSMMDT00005055841.1">
    <property type="protein sequence ID" value="ENSMMDP00005054792.1"/>
    <property type="gene ID" value="ENSMMDG00005024556.1"/>
</dbReference>
<keyword evidence="2" id="KW-1133">Transmembrane helix</keyword>
<evidence type="ECO:0000256" key="2">
    <source>
        <dbReference type="SAM" id="Phobius"/>
    </source>
</evidence>
<keyword evidence="5" id="KW-1185">Reference proteome</keyword>
<name>A0A668AMX2_9TELE</name>
<dbReference type="GeneID" id="115371747"/>
<protein>
    <recommendedName>
        <fullName evidence="6">Keratinocyte-associated transmembrane protein 2</fullName>
    </recommendedName>
</protein>
<feature type="compositionally biased region" description="Low complexity" evidence="1">
    <location>
        <begin position="190"/>
        <end position="204"/>
    </location>
</feature>
<evidence type="ECO:0000313" key="4">
    <source>
        <dbReference type="Ensembl" id="ENSMMDP00005054792.1"/>
    </source>
</evidence>
<feature type="compositionally biased region" description="Polar residues" evidence="1">
    <location>
        <begin position="228"/>
        <end position="246"/>
    </location>
</feature>
<feature type="compositionally biased region" description="Low complexity" evidence="1">
    <location>
        <begin position="213"/>
        <end position="227"/>
    </location>
</feature>
<organism evidence="4 5">
    <name type="scientific">Myripristis murdjan</name>
    <name type="common">pinecone soldierfish</name>
    <dbReference type="NCBI Taxonomy" id="586833"/>
    <lineage>
        <taxon>Eukaryota</taxon>
        <taxon>Metazoa</taxon>
        <taxon>Chordata</taxon>
        <taxon>Craniata</taxon>
        <taxon>Vertebrata</taxon>
        <taxon>Euteleostomi</taxon>
        <taxon>Actinopterygii</taxon>
        <taxon>Neopterygii</taxon>
        <taxon>Teleostei</taxon>
        <taxon>Neoteleostei</taxon>
        <taxon>Acanthomorphata</taxon>
        <taxon>Holocentriformes</taxon>
        <taxon>Holocentridae</taxon>
        <taxon>Myripristis</taxon>
    </lineage>
</organism>
<feature type="compositionally biased region" description="Acidic residues" evidence="1">
    <location>
        <begin position="249"/>
        <end position="261"/>
    </location>
</feature>
<dbReference type="PANTHER" id="PTHR16502:SF0">
    <property type="entry name" value="KERATINOCYTE-ASSOCIATED TRANSMEMBRANE PROTEIN 2"/>
    <property type="match status" value="1"/>
</dbReference>
<dbReference type="CTD" id="101174211"/>
<feature type="chain" id="PRO_5025589211" description="Keratinocyte-associated transmembrane protein 2" evidence="3">
    <location>
        <begin position="33"/>
        <end position="387"/>
    </location>
</feature>
<feature type="transmembrane region" description="Helical" evidence="2">
    <location>
        <begin position="320"/>
        <end position="338"/>
    </location>
</feature>
<keyword evidence="2" id="KW-0472">Membrane</keyword>
<dbReference type="InParanoid" id="A0A668AMX2"/>
<keyword evidence="3" id="KW-0732">Signal</keyword>
<dbReference type="OrthoDB" id="5846619at2759"/>
<proteinExistence type="predicted"/>
<feature type="region of interest" description="Disordered" evidence="1">
    <location>
        <begin position="36"/>
        <end position="269"/>
    </location>
</feature>
<keyword evidence="2" id="KW-0812">Transmembrane</keyword>
<sequence>MATCRKMGRSRRNVFALSLFILLQLFTSDCLPAPVETPDKEAPHKAEEGDPPLQVSLTTPDRETTVALTNGMTAATKDKAGEAEVPDAVAKLPMTNESTDKKVSPSSQQHPAASTDAKNFTTAGSTPALEGTHEEDALSKPSEGQKTPNQAVVIGASDGNPPVSDGQSNVGPENQYTKEPTEKPAPSDNSPASTTKSPSTAVKAPEPTKPVAEETTVSVSVSTPASPQSLTTAESDTPDALQTSNEEAPYLDDDDDDEEEYISNVDGDGSDNGEYLVNVVSHNDQSKDLAAISQQDAGRMDVTQYRATDIYNTEDEDSHFFFHLVILAFLVAIVYITYHNKRKIFLLAQSRRWKEGLCSRNTVEYHRLDQNVNEAMPSLKMTRDYIF</sequence>
<evidence type="ECO:0000256" key="3">
    <source>
        <dbReference type="SAM" id="SignalP"/>
    </source>
</evidence>
<dbReference type="RefSeq" id="XP_029925120.1">
    <property type="nucleotide sequence ID" value="XM_030069260.1"/>
</dbReference>
<gene>
    <name evidence="4" type="primary">c14h5orf15</name>
</gene>
<reference evidence="4" key="1">
    <citation type="submission" date="2019-06" db="EMBL/GenBank/DDBJ databases">
        <authorList>
            <consortium name="Wellcome Sanger Institute Data Sharing"/>
        </authorList>
    </citation>
    <scope>NUCLEOTIDE SEQUENCE [LARGE SCALE GENOMIC DNA]</scope>
</reference>
<feature type="compositionally biased region" description="Polar residues" evidence="1">
    <location>
        <begin position="104"/>
        <end position="125"/>
    </location>
</feature>
<feature type="compositionally biased region" description="Basic and acidic residues" evidence="1">
    <location>
        <begin position="37"/>
        <end position="48"/>
    </location>
</feature>
<dbReference type="PANTHER" id="PTHR16502">
    <property type="entry name" value="KERATINOCYTE-ASSOCIATED TRANSMEMBRANE PROTEIN 2"/>
    <property type="match status" value="1"/>
</dbReference>
<evidence type="ECO:0000256" key="1">
    <source>
        <dbReference type="SAM" id="MobiDB-lite"/>
    </source>
</evidence>
<dbReference type="Proteomes" id="UP000472263">
    <property type="component" value="Chromosome 14"/>
</dbReference>
<evidence type="ECO:0008006" key="6">
    <source>
        <dbReference type="Google" id="ProtNLM"/>
    </source>
</evidence>
<accession>A0A668AMX2</accession>
<dbReference type="InterPro" id="IPR037645">
    <property type="entry name" value="KCT2"/>
</dbReference>
<dbReference type="AlphaFoldDB" id="A0A668AMX2"/>
<dbReference type="GeneTree" id="ENSGT00440000037499"/>
<feature type="signal peptide" evidence="3">
    <location>
        <begin position="1"/>
        <end position="32"/>
    </location>
</feature>
<dbReference type="Pfam" id="PF17818">
    <property type="entry name" value="KCT2"/>
    <property type="match status" value="1"/>
</dbReference>
<reference evidence="4" key="2">
    <citation type="submission" date="2025-08" db="UniProtKB">
        <authorList>
            <consortium name="Ensembl"/>
        </authorList>
    </citation>
    <scope>IDENTIFICATION</scope>
</reference>